<dbReference type="AlphaFoldDB" id="A0A923NLT8"/>
<dbReference type="Pfam" id="PF05193">
    <property type="entry name" value="Peptidase_M16_C"/>
    <property type="match status" value="1"/>
</dbReference>
<dbReference type="Proteomes" id="UP000602647">
    <property type="component" value="Unassembled WGS sequence"/>
</dbReference>
<proteinExistence type="inferred from homology"/>
<evidence type="ECO:0000259" key="2">
    <source>
        <dbReference type="Pfam" id="PF00675"/>
    </source>
</evidence>
<dbReference type="SUPFAM" id="SSF63411">
    <property type="entry name" value="LuxS/MPP-like metallohydrolase"/>
    <property type="match status" value="2"/>
</dbReference>
<protein>
    <submittedName>
        <fullName evidence="4">Insulinase family protein</fullName>
    </submittedName>
</protein>
<evidence type="ECO:0000259" key="3">
    <source>
        <dbReference type="Pfam" id="PF05193"/>
    </source>
</evidence>
<dbReference type="Gene3D" id="3.30.830.10">
    <property type="entry name" value="Metalloenzyme, LuxS/M16 peptidase-like"/>
    <property type="match status" value="2"/>
</dbReference>
<name>A0A923NLT8_9FIRM</name>
<comment type="caution">
    <text evidence="4">The sequence shown here is derived from an EMBL/GenBank/DDBJ whole genome shotgun (WGS) entry which is preliminary data.</text>
</comment>
<dbReference type="RefSeq" id="WP_187303537.1">
    <property type="nucleotide sequence ID" value="NZ_CBCTQH010000006.1"/>
</dbReference>
<evidence type="ECO:0000256" key="1">
    <source>
        <dbReference type="ARBA" id="ARBA00007261"/>
    </source>
</evidence>
<dbReference type="InterPro" id="IPR011765">
    <property type="entry name" value="Pept_M16_N"/>
</dbReference>
<keyword evidence="5" id="KW-1185">Reference proteome</keyword>
<evidence type="ECO:0000313" key="4">
    <source>
        <dbReference type="EMBL" id="MBC6680437.1"/>
    </source>
</evidence>
<comment type="similarity">
    <text evidence="1">Belongs to the peptidase M16 family.</text>
</comment>
<evidence type="ECO:0000313" key="5">
    <source>
        <dbReference type="Proteomes" id="UP000602647"/>
    </source>
</evidence>
<dbReference type="Pfam" id="PF00675">
    <property type="entry name" value="Peptidase_M16"/>
    <property type="match status" value="1"/>
</dbReference>
<dbReference type="InterPro" id="IPR007863">
    <property type="entry name" value="Peptidase_M16_C"/>
</dbReference>
<organism evidence="4 5">
    <name type="scientific">Zhenpiania hominis</name>
    <dbReference type="NCBI Taxonomy" id="2763644"/>
    <lineage>
        <taxon>Bacteria</taxon>
        <taxon>Bacillati</taxon>
        <taxon>Bacillota</taxon>
        <taxon>Clostridia</taxon>
        <taxon>Peptostreptococcales</taxon>
        <taxon>Anaerovoracaceae</taxon>
        <taxon>Zhenpiania</taxon>
    </lineage>
</organism>
<dbReference type="EMBL" id="JACRYT010000013">
    <property type="protein sequence ID" value="MBC6680437.1"/>
    <property type="molecule type" value="Genomic_DNA"/>
</dbReference>
<sequence length="426" mass="49220">MEQRKVTRNGIEIFCDSGEHLHSFCLSLYLRAGSLYEGEEENGISHFLEHIVIRNINWLMDGGLYPYLDRRGLMFNACTYKEFIQFEITGAKKHLREAIAVFTKLFEPIVLPAAEIDIERRRIKAEIREDDERSSLEFFTGGIVWEGTSLAQTITGKSTRLDRMGKKHLQQAHRELFSTNNLFFYMTGCVEEEDIEFLSRSVESFELNEGKKVRRNLAPVPERFFRRNGQIAVKQSKDTLVRFSFDLDTNRCSQAAYMLLYDILFDCENAKVHQALSEQSGCIYSFDPGMEQYSNIGNLYFQYEVQPSRLLESVEIVVELLCGLKQGLGDELDYVKPVYIDNGELILDHASNLNWAQAYEGHILGKTSTRLDERKKAYERVTAEELTGLCREVFRLDNLVVTMKGKKSKRTEQKIRSLLEKLDQEG</sequence>
<feature type="domain" description="Peptidase M16 C-terminal" evidence="3">
    <location>
        <begin position="166"/>
        <end position="328"/>
    </location>
</feature>
<accession>A0A923NLT8</accession>
<feature type="domain" description="Peptidase M16 N-terminal" evidence="2">
    <location>
        <begin position="26"/>
        <end position="134"/>
    </location>
</feature>
<dbReference type="InterPro" id="IPR011249">
    <property type="entry name" value="Metalloenz_LuxS/M16"/>
</dbReference>
<dbReference type="GO" id="GO:0046872">
    <property type="term" value="F:metal ion binding"/>
    <property type="evidence" value="ECO:0007669"/>
    <property type="project" value="InterPro"/>
</dbReference>
<reference evidence="4" key="1">
    <citation type="submission" date="2020-08" db="EMBL/GenBank/DDBJ databases">
        <title>Genome public.</title>
        <authorList>
            <person name="Liu C."/>
            <person name="Sun Q."/>
        </authorList>
    </citation>
    <scope>NUCLEOTIDE SEQUENCE</scope>
    <source>
        <strain evidence="4">BX12</strain>
    </source>
</reference>
<dbReference type="InterPro" id="IPR050361">
    <property type="entry name" value="MPP/UQCRC_Complex"/>
</dbReference>
<dbReference type="PANTHER" id="PTHR11851">
    <property type="entry name" value="METALLOPROTEASE"/>
    <property type="match status" value="1"/>
</dbReference>
<dbReference type="PANTHER" id="PTHR11851:SF49">
    <property type="entry name" value="MITOCHONDRIAL-PROCESSING PEPTIDASE SUBUNIT ALPHA"/>
    <property type="match status" value="1"/>
</dbReference>
<gene>
    <name evidence="4" type="ORF">H9L42_11465</name>
</gene>